<dbReference type="Proteomes" id="UP000070121">
    <property type="component" value="Unassembled WGS sequence"/>
</dbReference>
<gene>
    <name evidence="2" type="ORF">CSAL01_12166</name>
</gene>
<feature type="compositionally biased region" description="Polar residues" evidence="1">
    <location>
        <begin position="1"/>
        <end position="13"/>
    </location>
</feature>
<feature type="region of interest" description="Disordered" evidence="1">
    <location>
        <begin position="1"/>
        <end position="48"/>
    </location>
</feature>
<sequence length="387" mass="44722">MSSASPRQGQPQGSRAGEKRKAPDEYSDNPNTVRFRKRVDNMTEAEREVHKRHITMNTRFSREFAKLKKTTAYQIASPSNQARQKDQLRQANEEYYIQKGNHPSQTDTQAGSSSDPATFDDLSDTEMGIDDEEQAIDTIEDGIPDEDASAPSHIKSMDQIAEEYHNKIRKQLLVVSYTTFRSNWLATLEILWAKLATFYRFPSQVDKVLRLHGRGAQSLPLAQSFLSTEEIFLCSVLHFFWDPTIAKDTTKPLGELVTKVHRRRAQTFKRSAFWKRPAGLILYTKRKSCYSYSIPVRKMIRDILYIFEEHDDWVSLPGPAGIWRKAHLLSEADFRVLRILFDKYGNKLAVIAEYLEMPPIKDRYPSSWETFDTSLLDKVFTFNNFST</sequence>
<keyword evidence="3" id="KW-1185">Reference proteome</keyword>
<evidence type="ECO:0000256" key="1">
    <source>
        <dbReference type="SAM" id="MobiDB-lite"/>
    </source>
</evidence>
<dbReference type="EMBL" id="JFFI01002032">
    <property type="protein sequence ID" value="KXH45665.1"/>
    <property type="molecule type" value="Genomic_DNA"/>
</dbReference>
<feature type="region of interest" description="Disordered" evidence="1">
    <location>
        <begin position="100"/>
        <end position="124"/>
    </location>
</feature>
<feature type="compositionally biased region" description="Basic and acidic residues" evidence="1">
    <location>
        <begin position="38"/>
        <end position="48"/>
    </location>
</feature>
<dbReference type="AlphaFoldDB" id="A0A135TBV9"/>
<accession>A0A135TBV9</accession>
<organism evidence="2 3">
    <name type="scientific">Colletotrichum salicis</name>
    <dbReference type="NCBI Taxonomy" id="1209931"/>
    <lineage>
        <taxon>Eukaryota</taxon>
        <taxon>Fungi</taxon>
        <taxon>Dikarya</taxon>
        <taxon>Ascomycota</taxon>
        <taxon>Pezizomycotina</taxon>
        <taxon>Sordariomycetes</taxon>
        <taxon>Hypocreomycetidae</taxon>
        <taxon>Glomerellales</taxon>
        <taxon>Glomerellaceae</taxon>
        <taxon>Colletotrichum</taxon>
        <taxon>Colletotrichum acutatum species complex</taxon>
    </lineage>
</organism>
<feature type="compositionally biased region" description="Polar residues" evidence="1">
    <location>
        <begin position="101"/>
        <end position="116"/>
    </location>
</feature>
<name>A0A135TBV9_9PEZI</name>
<evidence type="ECO:0000313" key="3">
    <source>
        <dbReference type="Proteomes" id="UP000070121"/>
    </source>
</evidence>
<protein>
    <submittedName>
        <fullName evidence="2">Uncharacterized protein</fullName>
    </submittedName>
</protein>
<reference evidence="2 3" key="1">
    <citation type="submission" date="2014-02" db="EMBL/GenBank/DDBJ databases">
        <title>The genome sequence of Colletotrichum salicis CBS 607.94.</title>
        <authorList>
            <person name="Baroncelli R."/>
            <person name="Thon M.R."/>
        </authorList>
    </citation>
    <scope>NUCLEOTIDE SEQUENCE [LARGE SCALE GENOMIC DNA]</scope>
    <source>
        <strain evidence="2 3">CBS 607.94</strain>
    </source>
</reference>
<evidence type="ECO:0000313" key="2">
    <source>
        <dbReference type="EMBL" id="KXH45665.1"/>
    </source>
</evidence>
<proteinExistence type="predicted"/>
<comment type="caution">
    <text evidence="2">The sequence shown here is derived from an EMBL/GenBank/DDBJ whole genome shotgun (WGS) entry which is preliminary data.</text>
</comment>